<evidence type="ECO:0000259" key="2">
    <source>
        <dbReference type="Pfam" id="PF26456"/>
    </source>
</evidence>
<dbReference type="InterPro" id="IPR058448">
    <property type="entry name" value="DUF8135"/>
</dbReference>
<feature type="domain" description="DUF8135" evidence="2">
    <location>
        <begin position="153"/>
        <end position="201"/>
    </location>
</feature>
<feature type="compositionally biased region" description="Low complexity" evidence="1">
    <location>
        <begin position="125"/>
        <end position="147"/>
    </location>
</feature>
<gene>
    <name evidence="3" type="ORF">GCM10008995_15110</name>
</gene>
<organism evidence="3 4">
    <name type="scientific">Halobellus salinus</name>
    <dbReference type="NCBI Taxonomy" id="931585"/>
    <lineage>
        <taxon>Archaea</taxon>
        <taxon>Methanobacteriati</taxon>
        <taxon>Methanobacteriota</taxon>
        <taxon>Stenosarchaea group</taxon>
        <taxon>Halobacteria</taxon>
        <taxon>Halobacteriales</taxon>
        <taxon>Haloferacaceae</taxon>
        <taxon>Halobellus</taxon>
    </lineage>
</organism>
<evidence type="ECO:0000313" key="3">
    <source>
        <dbReference type="EMBL" id="GGJ06180.1"/>
    </source>
</evidence>
<protein>
    <recommendedName>
        <fullName evidence="2">DUF8135 domain-containing protein</fullName>
    </recommendedName>
</protein>
<accession>A0A830ESR1</accession>
<dbReference type="EMBL" id="BMOC01000008">
    <property type="protein sequence ID" value="GGJ06180.1"/>
    <property type="molecule type" value="Genomic_DNA"/>
</dbReference>
<dbReference type="Proteomes" id="UP000653099">
    <property type="component" value="Unassembled WGS sequence"/>
</dbReference>
<dbReference type="RefSeq" id="WP_188786789.1">
    <property type="nucleotide sequence ID" value="NZ_BMOC01000008.1"/>
</dbReference>
<keyword evidence="4" id="KW-1185">Reference proteome</keyword>
<reference evidence="3" key="1">
    <citation type="journal article" date="2014" name="Int. J. Syst. Evol. Microbiol.">
        <title>Complete genome sequence of Corynebacterium casei LMG S-19264T (=DSM 44701T), isolated from a smear-ripened cheese.</title>
        <authorList>
            <consortium name="US DOE Joint Genome Institute (JGI-PGF)"/>
            <person name="Walter F."/>
            <person name="Albersmeier A."/>
            <person name="Kalinowski J."/>
            <person name="Ruckert C."/>
        </authorList>
    </citation>
    <scope>NUCLEOTIDE SEQUENCE</scope>
    <source>
        <strain evidence="3">JCM 14359</strain>
    </source>
</reference>
<dbReference type="OrthoDB" id="204982at2157"/>
<reference evidence="3" key="2">
    <citation type="submission" date="2020-09" db="EMBL/GenBank/DDBJ databases">
        <authorList>
            <person name="Sun Q."/>
            <person name="Ohkuma M."/>
        </authorList>
    </citation>
    <scope>NUCLEOTIDE SEQUENCE</scope>
    <source>
        <strain evidence="3">JCM 14359</strain>
    </source>
</reference>
<evidence type="ECO:0000313" key="4">
    <source>
        <dbReference type="Proteomes" id="UP000653099"/>
    </source>
</evidence>
<proteinExistence type="predicted"/>
<sequence length="207" mass="21421">MSDDNPTESGEHSPFDGQDGGSDAERARAEASDEASGDNAPLSDLARRVGRKRRDRDDGDADDSADSSPGADIDPELSTGSPPDPDEDPFEQMSVGEIDEETLWSSLGSDDTAGVGADTASDAEPGSPGDVGPASGVGSVGDAGDAGSKLPEHVVPKDTYCQSCPYLDGPPALACTHEGTEIVEVVDNERFRVRNCPMVEDGVEPTE</sequence>
<evidence type="ECO:0000256" key="1">
    <source>
        <dbReference type="SAM" id="MobiDB-lite"/>
    </source>
</evidence>
<dbReference type="AlphaFoldDB" id="A0A830ESR1"/>
<name>A0A830ESR1_9EURY</name>
<feature type="region of interest" description="Disordered" evidence="1">
    <location>
        <begin position="1"/>
        <end position="153"/>
    </location>
</feature>
<dbReference type="Pfam" id="PF26456">
    <property type="entry name" value="DUF8135"/>
    <property type="match status" value="1"/>
</dbReference>
<comment type="caution">
    <text evidence="3">The sequence shown here is derived from an EMBL/GenBank/DDBJ whole genome shotgun (WGS) entry which is preliminary data.</text>
</comment>